<dbReference type="InterPro" id="IPR020845">
    <property type="entry name" value="AMP-binding_CS"/>
</dbReference>
<proteinExistence type="predicted"/>
<evidence type="ECO:0000259" key="3">
    <source>
        <dbReference type="Pfam" id="PF00550"/>
    </source>
</evidence>
<feature type="domain" description="Carrier" evidence="3">
    <location>
        <begin position="555"/>
        <end position="614"/>
    </location>
</feature>
<dbReference type="InterPro" id="IPR000873">
    <property type="entry name" value="AMP-dep_synth/lig_dom"/>
</dbReference>
<feature type="domain" description="AMP-dependent synthetase/ligase" evidence="2">
    <location>
        <begin position="22"/>
        <end position="119"/>
    </location>
</feature>
<organism evidence="4 5">
    <name type="scientific">Catenulispora pinistramenti</name>
    <dbReference type="NCBI Taxonomy" id="2705254"/>
    <lineage>
        <taxon>Bacteria</taxon>
        <taxon>Bacillati</taxon>
        <taxon>Actinomycetota</taxon>
        <taxon>Actinomycetes</taxon>
        <taxon>Catenulisporales</taxon>
        <taxon>Catenulisporaceae</taxon>
        <taxon>Catenulispora</taxon>
    </lineage>
</organism>
<accession>A0ABS5KXY5</accession>
<sequence>MRPIVSGGRRAPADGRGVYEQFAAAARRHAAGIAVVHGDAAVTYAGLLDRVDELRLRFVSSEVPQDSAVVVQGGRGIGYVVAVLATLAHGCHFVPVAETEPEARVAQIVQRVDAAARVVLSASGEPAVTGVERFAGTRRAGLAYIMHTSGSTGAPKGAAVPMAALTNLLDWYGEQLSVTPDARIAQLSRPSFDFSIPEIFLPLVRGARMVVPLRPIAGGLIPVTEYLIEQEVTVLQLVPTLLRPFVSLLEAVAPMADRLRSLSTIVCNGESLPDGLRRDVARVLPATVLVNSYGPTETCVAVTWHRCSQQPDPLPNLIGTAMPNVDLYVLSDELEPVPAGQVGELWIGGVQVGRGYVGDDAETRHRFLVPDAEGATPGAERLYRTGDMVRVLADGGLEYIGRGDRQVQLRGVRVELGEIEAAIREAGRCEQVRVVAVPGSGEGTADALECFVTPGTVDVAELGRRVRSRLPEDRWIRRLRALPALPASANGKTDDAALLVLARRSADSPGPDGPGDPESGNGAPHATGSPVSSLYRVPSARGAAVGASPRTSAEQVLREVLAGVIGRVPAADEPLHDLGLDSLGRLEVQVAAAGRGFLLSPEVALAGGVTLSEAAAGMSRTARSPGPGPAAGPAAVGPAALREEFGRLFDEACDGVDLLVVQSSLPDFTGVSVHDVLSILLAEIARVSRRVTVALPAYTLSFITSGQVDLTNAPSESGVAATHVARALGGRRTRHPVYSFVVVGPEAPAVADVDWAERSTFGDDSVFGWISEMNANSLMLATDAYAQVHRSEYLAGVPYHSYTYAEGRVTDHLGTRDTGALVYARDIPDGDAQCLAVNTDAIFELGREAVNVSDLAVCRAAVIGTRAYATVAVPALQEEPYALIKPENLDRVRTLVEAREAGIRR</sequence>
<dbReference type="PANTHER" id="PTHR45527:SF1">
    <property type="entry name" value="FATTY ACID SYNTHASE"/>
    <property type="match status" value="1"/>
</dbReference>
<reference evidence="4 5" key="1">
    <citation type="submission" date="2020-02" db="EMBL/GenBank/DDBJ databases">
        <title>Acidophilic actinobacteria isolated from forest soil.</title>
        <authorList>
            <person name="Golinska P."/>
        </authorList>
    </citation>
    <scope>NUCLEOTIDE SEQUENCE [LARGE SCALE GENOMIC DNA]</scope>
    <source>
        <strain evidence="4 5">NL8</strain>
    </source>
</reference>
<name>A0ABS5KXY5_9ACTN</name>
<evidence type="ECO:0000259" key="2">
    <source>
        <dbReference type="Pfam" id="PF00501"/>
    </source>
</evidence>
<dbReference type="InterPro" id="IPR009081">
    <property type="entry name" value="PP-bd_ACP"/>
</dbReference>
<dbReference type="RefSeq" id="WP_212014553.1">
    <property type="nucleotide sequence ID" value="NZ_JAAFYZ010000118.1"/>
</dbReference>
<keyword evidence="5" id="KW-1185">Reference proteome</keyword>
<feature type="region of interest" description="Disordered" evidence="1">
    <location>
        <begin position="505"/>
        <end position="533"/>
    </location>
</feature>
<dbReference type="PROSITE" id="PS00455">
    <property type="entry name" value="AMP_BINDING"/>
    <property type="match status" value="1"/>
</dbReference>
<dbReference type="Pfam" id="PF00501">
    <property type="entry name" value="AMP-binding"/>
    <property type="match status" value="2"/>
</dbReference>
<evidence type="ECO:0000313" key="5">
    <source>
        <dbReference type="Proteomes" id="UP000730482"/>
    </source>
</evidence>
<dbReference type="Proteomes" id="UP000730482">
    <property type="component" value="Unassembled WGS sequence"/>
</dbReference>
<dbReference type="EMBL" id="JAAFYZ010000118">
    <property type="protein sequence ID" value="MBS2550870.1"/>
    <property type="molecule type" value="Genomic_DNA"/>
</dbReference>
<dbReference type="Pfam" id="PF00550">
    <property type="entry name" value="PP-binding"/>
    <property type="match status" value="1"/>
</dbReference>
<dbReference type="SUPFAM" id="SSF56801">
    <property type="entry name" value="Acetyl-CoA synthetase-like"/>
    <property type="match status" value="1"/>
</dbReference>
<protein>
    <submittedName>
        <fullName evidence="4">AMP-binding protein</fullName>
    </submittedName>
</protein>
<dbReference type="PANTHER" id="PTHR45527">
    <property type="entry name" value="NONRIBOSOMAL PEPTIDE SYNTHETASE"/>
    <property type="match status" value="1"/>
</dbReference>
<evidence type="ECO:0000256" key="1">
    <source>
        <dbReference type="SAM" id="MobiDB-lite"/>
    </source>
</evidence>
<dbReference type="Pfam" id="PF02522">
    <property type="entry name" value="Antibiotic_NAT"/>
    <property type="match status" value="1"/>
</dbReference>
<dbReference type="InterPro" id="IPR042099">
    <property type="entry name" value="ANL_N_sf"/>
</dbReference>
<evidence type="ECO:0000313" key="4">
    <source>
        <dbReference type="EMBL" id="MBS2550870.1"/>
    </source>
</evidence>
<dbReference type="Gene3D" id="3.40.50.12780">
    <property type="entry name" value="N-terminal domain of ligase-like"/>
    <property type="match status" value="1"/>
</dbReference>
<feature type="domain" description="AMP-dependent synthetase/ligase" evidence="2">
    <location>
        <begin position="141"/>
        <end position="356"/>
    </location>
</feature>
<dbReference type="InterPro" id="IPR003679">
    <property type="entry name" value="Amioglycoside_AcTrfase"/>
</dbReference>
<dbReference type="Gene3D" id="3.30.300.30">
    <property type="match status" value="1"/>
</dbReference>
<comment type="caution">
    <text evidence="4">The sequence shown here is derived from an EMBL/GenBank/DDBJ whole genome shotgun (WGS) entry which is preliminary data.</text>
</comment>
<dbReference type="SUPFAM" id="SSF110710">
    <property type="entry name" value="TTHA0583/YokD-like"/>
    <property type="match status" value="1"/>
</dbReference>
<gene>
    <name evidence="4" type="ORF">KGQ19_28755</name>
</gene>
<dbReference type="InterPro" id="IPR045851">
    <property type="entry name" value="AMP-bd_C_sf"/>
</dbReference>
<dbReference type="InterPro" id="IPR028345">
    <property type="entry name" value="Antibiotic_NAT-like"/>
</dbReference>
<dbReference type="CDD" id="cd05930">
    <property type="entry name" value="A_NRPS"/>
    <property type="match status" value="1"/>
</dbReference>